<comment type="caution">
    <text evidence="2">The sequence shown here is derived from an EMBL/GenBank/DDBJ whole genome shotgun (WGS) entry which is preliminary data.</text>
</comment>
<keyword evidence="3" id="KW-1185">Reference proteome</keyword>
<dbReference type="Gene3D" id="3.30.420.10">
    <property type="entry name" value="Ribonuclease H-like superfamily/Ribonuclease H"/>
    <property type="match status" value="1"/>
</dbReference>
<dbReference type="AlphaFoldDB" id="A0AAD9U8Y3"/>
<gene>
    <name evidence="2" type="ORF">Ddye_017113</name>
</gene>
<dbReference type="InterPro" id="IPR000477">
    <property type="entry name" value="RT_dom"/>
</dbReference>
<dbReference type="InterPro" id="IPR052343">
    <property type="entry name" value="Retrotransposon-Effector_Assoc"/>
</dbReference>
<dbReference type="Pfam" id="PF13966">
    <property type="entry name" value="zf-RVT"/>
    <property type="match status" value="1"/>
</dbReference>
<protein>
    <recommendedName>
        <fullName evidence="1">Reverse transcriptase domain-containing protein</fullName>
    </recommendedName>
</protein>
<dbReference type="CDD" id="cd01650">
    <property type="entry name" value="RT_nLTR_like"/>
    <property type="match status" value="1"/>
</dbReference>
<dbReference type="PROSITE" id="PS50878">
    <property type="entry name" value="RT_POL"/>
    <property type="match status" value="1"/>
</dbReference>
<dbReference type="InterPro" id="IPR036397">
    <property type="entry name" value="RNaseH_sf"/>
</dbReference>
<evidence type="ECO:0000313" key="3">
    <source>
        <dbReference type="Proteomes" id="UP001280121"/>
    </source>
</evidence>
<sequence length="614" mass="70456">MVRRLAQEQKPGSNGLVLQAKVKATKLAMKRWLALNPTSPSQIGFLQGKLEDIDKETVKDGWTKSLRSAWLFTWSELWKGIRNEEQFWKQKSRVKCLKDGDRNSKFLHFLANDRKSRNFISDITFNGVVCKEPNDVRRAPILKVSKLSTMGDFRPISLVGSMYKVVAKVLANRIKKEVIHKWRKSGEGGLLVKLDFEKAYDNVDHSFLEEMLVKMGFGSKWRNWIKSCISIATMSILVNSSPSPPFRIRRGLRQGDPLSSFIFNIIVEGLSSILNKAVDLDLISGECFNEIVRVLYLQFTDDTIVFLKPKEKYLVNLKRILWCFELSYGLKINFHKSCVVRVGKKVIVGKATKVRLWQDVMMDLIPLKLAFPRIYALDVDKEGFISDNGMWNQSRIKLEELSTDEQDVFNFPWKGWCPSKIEIFAWQLLRGRVLVADILQRFDVGVDSVCKLCNKELETLNHTFIHCDWSWKMRNDVVFNGKEVCVMKAMDMIKFRMVWWFKHFGPGSKESVDILLLNLTELCMDFSRKKVQRVEAWTPPLDNTLKFNVDGSALDKPDPVGIRGVLRDNNGKIICMFSFYVGVQDSNSVKVLAIHKAVDLCCSTSICVSSGVVF</sequence>
<dbReference type="PANTHER" id="PTHR46890:SF50">
    <property type="entry name" value="RNA-DIRECTED DNA POLYMERASE, EUKARYOTA, REVERSE TRANSCRIPTASE ZINC-BINDING DOMAIN PROTEIN-RELATED"/>
    <property type="match status" value="1"/>
</dbReference>
<accession>A0AAD9U8Y3</accession>
<name>A0AAD9U8Y3_9ROSI</name>
<reference evidence="2" key="1">
    <citation type="journal article" date="2023" name="Plant J.">
        <title>Genome sequences and population genomics provide insights into the demographic history, inbreeding, and mutation load of two 'living fossil' tree species of Dipteronia.</title>
        <authorList>
            <person name="Feng Y."/>
            <person name="Comes H.P."/>
            <person name="Chen J."/>
            <person name="Zhu S."/>
            <person name="Lu R."/>
            <person name="Zhang X."/>
            <person name="Li P."/>
            <person name="Qiu J."/>
            <person name="Olsen K.M."/>
            <person name="Qiu Y."/>
        </authorList>
    </citation>
    <scope>NUCLEOTIDE SEQUENCE</scope>
    <source>
        <strain evidence="2">KIB01</strain>
    </source>
</reference>
<evidence type="ECO:0000259" key="1">
    <source>
        <dbReference type="PROSITE" id="PS50878"/>
    </source>
</evidence>
<dbReference type="Proteomes" id="UP001280121">
    <property type="component" value="Unassembled WGS sequence"/>
</dbReference>
<dbReference type="InterPro" id="IPR026960">
    <property type="entry name" value="RVT-Znf"/>
</dbReference>
<dbReference type="PANTHER" id="PTHR46890">
    <property type="entry name" value="NON-LTR RETROLELEMENT REVERSE TRANSCRIPTASE-LIKE PROTEIN-RELATED"/>
    <property type="match status" value="1"/>
</dbReference>
<feature type="domain" description="Reverse transcriptase" evidence="1">
    <location>
        <begin position="125"/>
        <end position="362"/>
    </location>
</feature>
<dbReference type="GO" id="GO:0003676">
    <property type="term" value="F:nucleic acid binding"/>
    <property type="evidence" value="ECO:0007669"/>
    <property type="project" value="InterPro"/>
</dbReference>
<dbReference type="EMBL" id="JANJYI010000005">
    <property type="protein sequence ID" value="KAK2649624.1"/>
    <property type="molecule type" value="Genomic_DNA"/>
</dbReference>
<dbReference type="Pfam" id="PF00078">
    <property type="entry name" value="RVT_1"/>
    <property type="match status" value="1"/>
</dbReference>
<dbReference type="SUPFAM" id="SSF53098">
    <property type="entry name" value="Ribonuclease H-like"/>
    <property type="match status" value="1"/>
</dbReference>
<dbReference type="InterPro" id="IPR043502">
    <property type="entry name" value="DNA/RNA_pol_sf"/>
</dbReference>
<evidence type="ECO:0000313" key="2">
    <source>
        <dbReference type="EMBL" id="KAK2649624.1"/>
    </source>
</evidence>
<dbReference type="InterPro" id="IPR012337">
    <property type="entry name" value="RNaseH-like_sf"/>
</dbReference>
<proteinExistence type="predicted"/>
<organism evidence="2 3">
    <name type="scientific">Dipteronia dyeriana</name>
    <dbReference type="NCBI Taxonomy" id="168575"/>
    <lineage>
        <taxon>Eukaryota</taxon>
        <taxon>Viridiplantae</taxon>
        <taxon>Streptophyta</taxon>
        <taxon>Embryophyta</taxon>
        <taxon>Tracheophyta</taxon>
        <taxon>Spermatophyta</taxon>
        <taxon>Magnoliopsida</taxon>
        <taxon>eudicotyledons</taxon>
        <taxon>Gunneridae</taxon>
        <taxon>Pentapetalae</taxon>
        <taxon>rosids</taxon>
        <taxon>malvids</taxon>
        <taxon>Sapindales</taxon>
        <taxon>Sapindaceae</taxon>
        <taxon>Hippocastanoideae</taxon>
        <taxon>Acereae</taxon>
        <taxon>Dipteronia</taxon>
    </lineage>
</organism>
<dbReference type="SUPFAM" id="SSF56672">
    <property type="entry name" value="DNA/RNA polymerases"/>
    <property type="match status" value="1"/>
</dbReference>